<keyword evidence="2" id="KW-1185">Reference proteome</keyword>
<name>A0ABV9XC12_9ACTN</name>
<dbReference type="EMBL" id="JBHSJD010000002">
    <property type="protein sequence ID" value="MFC5021815.1"/>
    <property type="molecule type" value="Genomic_DNA"/>
</dbReference>
<dbReference type="Pfam" id="PF06841">
    <property type="entry name" value="Phage_T4_gp19"/>
    <property type="match status" value="1"/>
</dbReference>
<evidence type="ECO:0000313" key="2">
    <source>
        <dbReference type="Proteomes" id="UP001595829"/>
    </source>
</evidence>
<dbReference type="InterPro" id="IPR010667">
    <property type="entry name" value="Phage_T4_Gp19"/>
</dbReference>
<gene>
    <name evidence="1" type="ORF">ACFPM3_06590</name>
</gene>
<reference evidence="2" key="1">
    <citation type="journal article" date="2019" name="Int. J. Syst. Evol. Microbiol.">
        <title>The Global Catalogue of Microorganisms (GCM) 10K type strain sequencing project: providing services to taxonomists for standard genome sequencing and annotation.</title>
        <authorList>
            <consortium name="The Broad Institute Genomics Platform"/>
            <consortium name="The Broad Institute Genome Sequencing Center for Infectious Disease"/>
            <person name="Wu L."/>
            <person name="Ma J."/>
        </authorList>
    </citation>
    <scope>NUCLEOTIDE SEQUENCE [LARGE SCALE GENOMIC DNA]</scope>
    <source>
        <strain evidence="2">CGMCC 4.1648</strain>
    </source>
</reference>
<dbReference type="NCBIfam" id="TIGR02241">
    <property type="entry name" value="conserved hypothetical phage tail region protein"/>
    <property type="match status" value="1"/>
</dbReference>
<dbReference type="InterPro" id="IPR011747">
    <property type="entry name" value="CHP02241"/>
</dbReference>
<accession>A0ABV9XC12</accession>
<evidence type="ECO:0000313" key="1">
    <source>
        <dbReference type="EMBL" id="MFC5021815.1"/>
    </source>
</evidence>
<dbReference type="PANTHER" id="PTHR38009:SF1">
    <property type="entry name" value="CONSERVED HYPOTHETICAL PHAGE TAIL PROTEIN"/>
    <property type="match status" value="1"/>
</dbReference>
<sequence length="169" mass="18961">MSASTNRFDPYRNFRFKIKWDGVYVAGLSKMTGLKRSTEMTEWREAGENIVARKLPGKTKYEAVTLEAGITYDTAFEDWANLVNDFASHSRTNLGDFRKNVTLDIFNEAGVKALSYNLYRAWVADYQAVPDLDASANAVAITTVKLEYEWFERDVAVVEAAGLGPARIG</sequence>
<proteinExistence type="predicted"/>
<protein>
    <submittedName>
        <fullName evidence="1">Phage tail protein</fullName>
    </submittedName>
</protein>
<organism evidence="1 2">
    <name type="scientific">Streptomyces coeruleoprunus</name>
    <dbReference type="NCBI Taxonomy" id="285563"/>
    <lineage>
        <taxon>Bacteria</taxon>
        <taxon>Bacillati</taxon>
        <taxon>Actinomycetota</taxon>
        <taxon>Actinomycetes</taxon>
        <taxon>Kitasatosporales</taxon>
        <taxon>Streptomycetaceae</taxon>
        <taxon>Streptomyces</taxon>
    </lineage>
</organism>
<dbReference type="PANTHER" id="PTHR38009">
    <property type="entry name" value="CONSERVED HYPOTHETICAL PHAGE TAIL PROTEIN"/>
    <property type="match status" value="1"/>
</dbReference>
<comment type="caution">
    <text evidence="1">The sequence shown here is derived from an EMBL/GenBank/DDBJ whole genome shotgun (WGS) entry which is preliminary data.</text>
</comment>
<dbReference type="RefSeq" id="WP_345693756.1">
    <property type="nucleotide sequence ID" value="NZ_BAABIT010000001.1"/>
</dbReference>
<dbReference type="Proteomes" id="UP001595829">
    <property type="component" value="Unassembled WGS sequence"/>
</dbReference>